<dbReference type="OMA" id="GSHIGND"/>
<gene>
    <name evidence="2 5 6" type="ORF">Bm9481</name>
    <name evidence="3" type="ORF">BM_BM9481</name>
    <name evidence="2" type="ORF">BM_Bm9481</name>
</gene>
<dbReference type="RefSeq" id="XP_042936880.1">
    <property type="nucleotide sequence ID" value="XM_043080946.1"/>
</dbReference>
<dbReference type="KEGG" id="bmy:BM_BM9481"/>
<organism evidence="2">
    <name type="scientific">Brugia malayi</name>
    <name type="common">Filarial nematode worm</name>
    <dbReference type="NCBI Taxonomy" id="6279"/>
    <lineage>
        <taxon>Eukaryota</taxon>
        <taxon>Metazoa</taxon>
        <taxon>Ecdysozoa</taxon>
        <taxon>Nematoda</taxon>
        <taxon>Chromadorea</taxon>
        <taxon>Rhabditida</taxon>
        <taxon>Spirurina</taxon>
        <taxon>Spiruromorpha</taxon>
        <taxon>Filarioidea</taxon>
        <taxon>Onchocercidae</taxon>
        <taxon>Brugia</taxon>
    </lineage>
</organism>
<evidence type="ECO:0000313" key="6">
    <source>
        <dbReference type="WormBase" id="Bm9481"/>
    </source>
</evidence>
<reference evidence="2 4" key="1">
    <citation type="journal article" date="2007" name="Science">
        <title>Draft genome of the filarial nematode parasite Brugia malayi.</title>
        <authorList>
            <person name="Ghedin E."/>
            <person name="Wang S."/>
            <person name="Spiro D."/>
            <person name="Caler E."/>
            <person name="Zhao Q."/>
            <person name="Crabtree J."/>
            <person name="Allen J.E."/>
            <person name="Delcher A.L."/>
            <person name="Guiliano D.B."/>
            <person name="Miranda-Saavedra D."/>
            <person name="Angiuoli S.V."/>
            <person name="Creasy T."/>
            <person name="Amedeo P."/>
            <person name="Haas B."/>
            <person name="El-Sayed N.M."/>
            <person name="Wortman J.R."/>
            <person name="Feldblyum T."/>
            <person name="Tallon L."/>
            <person name="Schatz M."/>
            <person name="Shumway M."/>
            <person name="Koo H."/>
            <person name="Salzberg S.L."/>
            <person name="Schobel S."/>
            <person name="Pertea M."/>
            <person name="Pop M."/>
            <person name="White O."/>
            <person name="Barton G.J."/>
            <person name="Carlow C.K."/>
            <person name="Crawford M.J."/>
            <person name="Daub J."/>
            <person name="Dimmic M.W."/>
            <person name="Estes C.F."/>
            <person name="Foster J.M."/>
            <person name="Ganatra M."/>
            <person name="Gregory W.F."/>
            <person name="Johnson N.M."/>
            <person name="Jin J."/>
            <person name="Komuniecki R."/>
            <person name="Korf I."/>
            <person name="Kumar S."/>
            <person name="Laney S."/>
            <person name="Li B.W."/>
            <person name="Li W."/>
            <person name="Lindblom T.H."/>
            <person name="Lustigman S."/>
            <person name="Ma D."/>
            <person name="Maina C.V."/>
            <person name="Martin D.M."/>
            <person name="McCarter J.P."/>
            <person name="McReynolds L."/>
            <person name="Mitreva M."/>
            <person name="Nutman T.B."/>
            <person name="Parkinson J."/>
            <person name="Peregrin-Alvarez J.M."/>
            <person name="Poole C."/>
            <person name="Ren Q."/>
            <person name="Saunders L."/>
            <person name="Sluder A.E."/>
            <person name="Smith K."/>
            <person name="Stanke M."/>
            <person name="Unnasch T.R."/>
            <person name="Ware J."/>
            <person name="Wei A.D."/>
            <person name="Weil G."/>
            <person name="Williams D.J."/>
            <person name="Zhang Y."/>
            <person name="Williams S.A."/>
            <person name="Fraser-Liggett C."/>
            <person name="Slatko B."/>
            <person name="Blaxter M.L."/>
            <person name="Scott A.L."/>
        </authorList>
    </citation>
    <scope>NUCLEOTIDE SEQUENCE</scope>
    <source>
        <strain evidence="2 4">FR3</strain>
    </source>
</reference>
<reference evidence="5" key="4">
    <citation type="submission" date="2019-12" db="UniProtKB">
        <authorList>
            <consortium name="WormBaseParasite"/>
        </authorList>
    </citation>
    <scope>IDENTIFICATION</scope>
</reference>
<dbReference type="CDD" id="cd09917">
    <property type="entry name" value="F-box_SF"/>
    <property type="match status" value="1"/>
</dbReference>
<dbReference type="InterPro" id="IPR001810">
    <property type="entry name" value="F-box_dom"/>
</dbReference>
<dbReference type="InterPro" id="IPR036047">
    <property type="entry name" value="F-box-like_dom_sf"/>
</dbReference>
<dbReference type="Gene3D" id="1.20.1280.50">
    <property type="match status" value="1"/>
</dbReference>
<dbReference type="STRING" id="6279.A0A0J9Y9X6"/>
<dbReference type="Pfam" id="PF12937">
    <property type="entry name" value="F-box-like"/>
    <property type="match status" value="1"/>
</dbReference>
<dbReference type="OrthoDB" id="3219396at2759"/>
<dbReference type="SUPFAM" id="SSF81383">
    <property type="entry name" value="F-box domain"/>
    <property type="match status" value="1"/>
</dbReference>
<dbReference type="WormBase" id="Bm9481">
    <property type="protein sequence ID" value="BM34530"/>
    <property type="gene ID" value="WBGene00229742"/>
</dbReference>
<dbReference type="SUPFAM" id="SSF52047">
    <property type="entry name" value="RNI-like"/>
    <property type="match status" value="1"/>
</dbReference>
<dbReference type="CTD" id="66060429"/>
<keyword evidence="4" id="KW-1185">Reference proteome</keyword>
<evidence type="ECO:0000313" key="5">
    <source>
        <dbReference type="WBParaSite" id="Bm9481.1"/>
    </source>
</evidence>
<reference evidence="2" key="2">
    <citation type="submission" date="2012-12" db="EMBL/GenBank/DDBJ databases">
        <authorList>
            <person name="Gao Y.W."/>
            <person name="Fan S.T."/>
            <person name="Sun H.T."/>
            <person name="Wang Z."/>
            <person name="Gao X.L."/>
            <person name="Li Y.G."/>
            <person name="Wang T.C."/>
            <person name="Zhang K."/>
            <person name="Xu W.W."/>
            <person name="Yu Z.J."/>
            <person name="Xia X.Z."/>
        </authorList>
    </citation>
    <scope>NUCLEOTIDE SEQUENCE</scope>
    <source>
        <strain evidence="2">FR3</strain>
    </source>
</reference>
<proteinExistence type="predicted"/>
<accession>A0A4E9FRD6</accession>
<protein>
    <submittedName>
        <fullName evidence="2">Bm9481</fullName>
    </submittedName>
    <submittedName>
        <fullName evidence="5">F-box domain-containing protein</fullName>
    </submittedName>
</protein>
<dbReference type="WBParaSite" id="Bm9481.1">
    <property type="protein sequence ID" value="Bm9481.1"/>
    <property type="gene ID" value="WBGene00229742"/>
</dbReference>
<evidence type="ECO:0000259" key="1">
    <source>
        <dbReference type="PROSITE" id="PS50181"/>
    </source>
</evidence>
<dbReference type="Proteomes" id="UP000006672">
    <property type="component" value="Unassembled WGS sequence"/>
</dbReference>
<dbReference type="AlphaFoldDB" id="A0A0J9Y9X6"/>
<accession>A0A0J9Y9X6</accession>
<dbReference type="InterPro" id="IPR032675">
    <property type="entry name" value="LRR_dom_sf"/>
</dbReference>
<evidence type="ECO:0000313" key="2">
    <source>
        <dbReference type="EMBL" id="CDQ04677.1"/>
    </source>
</evidence>
<evidence type="ECO:0000313" key="3">
    <source>
        <dbReference type="EMBL" id="VIO97180.1"/>
    </source>
</evidence>
<dbReference type="Gene3D" id="3.80.10.10">
    <property type="entry name" value="Ribonuclease Inhibitor"/>
    <property type="match status" value="1"/>
</dbReference>
<evidence type="ECO:0000313" key="4">
    <source>
        <dbReference type="Proteomes" id="UP000006672"/>
    </source>
</evidence>
<dbReference type="EMBL" id="LN856921">
    <property type="protein sequence ID" value="CDQ04677.1"/>
    <property type="molecule type" value="Genomic_DNA"/>
</dbReference>
<dbReference type="EMBL" id="CAAKNF010000194">
    <property type="protein sequence ID" value="VIO97180.1"/>
    <property type="molecule type" value="Genomic_DNA"/>
</dbReference>
<name>A0A0J9Y9X6_BRUMA</name>
<feature type="domain" description="F-box" evidence="1">
    <location>
        <begin position="83"/>
        <end position="130"/>
    </location>
</feature>
<dbReference type="GeneID" id="66060429"/>
<sequence>MDAITESPGRYRPVSHKYDTIDGRYKFFETTRAHRMQTYYPLIQLGHSSYSSARHKITSQKSQPSTGSEMDISQLEADSDSKKVTINDLSNDILLTIFAYCHPIDLVHCFSLVCHRWNYLANHSAFFTEVRVLINDISLKYGSVKKFFRRTSQCLRKLCIDCSMPLPSSKVNALFEICFPNVIHLDIGSFKEMNTTLLKKLSSSFPNVKTLHMERVGKSPKCDNADEWRNTLEMLFEDESIFPKVQNFFFGDVRAYCQESNPKLPACKRPLNLLHIYDGVAETDFSKITTSPWRSTLTELHLGSYIRNEHIEYIGLLHNLKVFSWGLSLYTFDEEFAHIKKLYNLEELRVWFGGQDCNVSPDGLIELFTLPEKEPEKSFPYKLRHLVMSNYLEGTVDLFRVIDRNCPNLKTLGLPFNEYLTFNDGVMPFIVSNFKHLVFLDLSNFGDCYKDEVWNNLDDNDLPDLRLLILHTNEVNIENLQRLNLKRPKLLISTKRNHFINWTETENGCVFHDSFDGDIRAIENDLRQIDGLRDFTINSGLSICDNVDMNILARSSSVDFYTDHRILPFTSDHSI</sequence>
<dbReference type="PROSITE" id="PS50181">
    <property type="entry name" value="FBOX"/>
    <property type="match status" value="1"/>
</dbReference>
<reference evidence="3" key="3">
    <citation type="submission" date="2019-04" db="EMBL/GenBank/DDBJ databases">
        <authorList>
            <person name="Howe K."/>
            <person name="Paulini M."/>
            <person name="Williams G."/>
        </authorList>
    </citation>
    <scope>NUCLEOTIDE SEQUENCE [LARGE SCALE GENOMIC DNA]</scope>
    <source>
        <strain evidence="3">FR3</strain>
    </source>
</reference>